<dbReference type="OrthoDB" id="4008582at2759"/>
<evidence type="ECO:0000313" key="12">
    <source>
        <dbReference type="EMBL" id="CCE90519.1"/>
    </source>
</evidence>
<comment type="similarity">
    <text evidence="2">Belongs to the USE1 family.</text>
</comment>
<comment type="subcellular location">
    <subcellularLocation>
        <location evidence="1">Endoplasmic reticulum membrane</location>
        <topology evidence="1">Single-pass type IV membrane protein</topology>
    </subcellularLocation>
</comment>
<dbReference type="GO" id="GO:0005484">
    <property type="term" value="F:SNAP receptor activity"/>
    <property type="evidence" value="ECO:0007669"/>
    <property type="project" value="EnsemblFungi"/>
</dbReference>
<dbReference type="HOGENOM" id="CLU_093583_0_0_1"/>
<dbReference type="GO" id="GO:0015031">
    <property type="term" value="P:protein transport"/>
    <property type="evidence" value="ECO:0007669"/>
    <property type="project" value="UniProtKB-KW"/>
</dbReference>
<evidence type="ECO:0000256" key="3">
    <source>
        <dbReference type="ARBA" id="ARBA00022448"/>
    </source>
</evidence>
<keyword evidence="3" id="KW-0813">Transport</keyword>
<feature type="compositionally biased region" description="Basic and acidic residues" evidence="10">
    <location>
        <begin position="140"/>
        <end position="158"/>
    </location>
</feature>
<evidence type="ECO:0000256" key="9">
    <source>
        <dbReference type="ARBA" id="ARBA00023136"/>
    </source>
</evidence>
<keyword evidence="6" id="KW-0931">ER-Golgi transport</keyword>
<dbReference type="KEGG" id="tdl:TDEL_0B03900"/>
<keyword evidence="4 11" id="KW-0812">Transmembrane</keyword>
<evidence type="ECO:0000256" key="2">
    <source>
        <dbReference type="ARBA" id="ARBA00007891"/>
    </source>
</evidence>
<reference evidence="12 13" key="1">
    <citation type="journal article" date="2011" name="Proc. Natl. Acad. Sci. U.S.A.">
        <title>Evolutionary erosion of yeast sex chromosomes by mating-type switching accidents.</title>
        <authorList>
            <person name="Gordon J.L."/>
            <person name="Armisen D."/>
            <person name="Proux-Wera E."/>
            <person name="Oheigeartaigh S.S."/>
            <person name="Byrne K.P."/>
            <person name="Wolfe K.H."/>
        </authorList>
    </citation>
    <scope>NUCLEOTIDE SEQUENCE [LARGE SCALE GENOMIC DNA]</scope>
    <source>
        <strain evidence="13">ATCC 10662 / CBS 1146 / NBRC 0425 / NCYC 2629 / NRRL Y-866</strain>
    </source>
</reference>
<dbReference type="InParanoid" id="G8ZPH5"/>
<dbReference type="GO" id="GO:0006890">
    <property type="term" value="P:retrograde vesicle-mediated transport, Golgi to endoplasmic reticulum"/>
    <property type="evidence" value="ECO:0007669"/>
    <property type="project" value="EnsemblFungi"/>
</dbReference>
<evidence type="ECO:0000256" key="1">
    <source>
        <dbReference type="ARBA" id="ARBA00004163"/>
    </source>
</evidence>
<evidence type="ECO:0000256" key="7">
    <source>
        <dbReference type="ARBA" id="ARBA00022927"/>
    </source>
</evidence>
<dbReference type="GO" id="GO:0098554">
    <property type="term" value="C:cytoplasmic side of endoplasmic reticulum membrane"/>
    <property type="evidence" value="ECO:0007669"/>
    <property type="project" value="EnsemblFungi"/>
</dbReference>
<dbReference type="GeneID" id="11504598"/>
<dbReference type="Proteomes" id="UP000005627">
    <property type="component" value="Chromosome 2"/>
</dbReference>
<keyword evidence="5" id="KW-0256">Endoplasmic reticulum</keyword>
<gene>
    <name evidence="12" type="primary">TDEL0B03900</name>
    <name evidence="12" type="ORF">TDEL_0B03900</name>
</gene>
<evidence type="ECO:0000256" key="11">
    <source>
        <dbReference type="SAM" id="Phobius"/>
    </source>
</evidence>
<dbReference type="STRING" id="1076872.G8ZPH5"/>
<keyword evidence="7" id="KW-0653">Protein transport</keyword>
<evidence type="ECO:0000256" key="8">
    <source>
        <dbReference type="ARBA" id="ARBA00022989"/>
    </source>
</evidence>
<dbReference type="EMBL" id="HE616743">
    <property type="protein sequence ID" value="CCE90519.1"/>
    <property type="molecule type" value="Genomic_DNA"/>
</dbReference>
<name>G8ZPH5_TORDE</name>
<evidence type="ECO:0000256" key="6">
    <source>
        <dbReference type="ARBA" id="ARBA00022892"/>
    </source>
</evidence>
<dbReference type="PANTHER" id="PTHR13050:SF7">
    <property type="entry name" value="VESICLE TRANSPORT PROTEIN USE1"/>
    <property type="match status" value="1"/>
</dbReference>
<dbReference type="FunCoup" id="G8ZPH5">
    <property type="interactions" value="164"/>
</dbReference>
<evidence type="ECO:0000256" key="4">
    <source>
        <dbReference type="ARBA" id="ARBA00022692"/>
    </source>
</evidence>
<feature type="transmembrane region" description="Helical" evidence="11">
    <location>
        <begin position="227"/>
        <end position="251"/>
    </location>
</feature>
<feature type="region of interest" description="Disordered" evidence="10">
    <location>
        <begin position="140"/>
        <end position="159"/>
    </location>
</feature>
<dbReference type="eggNOG" id="KOG2678">
    <property type="taxonomic scope" value="Eukaryota"/>
</dbReference>
<accession>G8ZPH5</accession>
<evidence type="ECO:0000256" key="5">
    <source>
        <dbReference type="ARBA" id="ARBA00022824"/>
    </source>
</evidence>
<dbReference type="Pfam" id="PF09753">
    <property type="entry name" value="Use1"/>
    <property type="match status" value="1"/>
</dbReference>
<keyword evidence="13" id="KW-1185">Reference proteome</keyword>
<protein>
    <submittedName>
        <fullName evidence="12">Uncharacterized protein</fullName>
    </submittedName>
</protein>
<keyword evidence="8 11" id="KW-1133">Transmembrane helix</keyword>
<keyword evidence="9 11" id="KW-0472">Membrane</keyword>
<dbReference type="AlphaFoldDB" id="G8ZPH5"/>
<dbReference type="PANTHER" id="PTHR13050">
    <property type="entry name" value="USE1-LIKE PROTEIN"/>
    <property type="match status" value="1"/>
</dbReference>
<dbReference type="InterPro" id="IPR019150">
    <property type="entry name" value="Vesicle_transport_protein_Use1"/>
</dbReference>
<evidence type="ECO:0000256" key="10">
    <source>
        <dbReference type="SAM" id="MobiDB-lite"/>
    </source>
</evidence>
<dbReference type="RefSeq" id="XP_003679730.1">
    <property type="nucleotide sequence ID" value="XM_003679682.1"/>
</dbReference>
<sequence>MTAVLKDNLFHDIDVVDEPFITYLLSTKLSENLNILRTTAISRQINAANEQQNDDTIKDFQDEFPSIAFDSLQRQRKVLKVMEDQYNQYQESTKTNRYTFDFDSPHIDETEPNAVVQGQDKALDVDTSVAELRKRLLGHRADESNGLESEKSSERQIEDQDNLQNSLIEDMTKLVGSLKQGATAFQNALNEDKAVLSAAEIGVQVASTSLTDISGKLKKYDKKKLGYIFYITVFISMLVGLLVTFIIIQLFPAL</sequence>
<organism evidence="12 13">
    <name type="scientific">Torulaspora delbrueckii</name>
    <name type="common">Yeast</name>
    <name type="synonym">Candida colliculosa</name>
    <dbReference type="NCBI Taxonomy" id="4950"/>
    <lineage>
        <taxon>Eukaryota</taxon>
        <taxon>Fungi</taxon>
        <taxon>Dikarya</taxon>
        <taxon>Ascomycota</taxon>
        <taxon>Saccharomycotina</taxon>
        <taxon>Saccharomycetes</taxon>
        <taxon>Saccharomycetales</taxon>
        <taxon>Saccharomycetaceae</taxon>
        <taxon>Torulaspora</taxon>
    </lineage>
</organism>
<proteinExistence type="inferred from homology"/>
<evidence type="ECO:0000313" key="13">
    <source>
        <dbReference type="Proteomes" id="UP000005627"/>
    </source>
</evidence>
<dbReference type="GO" id="GO:0031201">
    <property type="term" value="C:SNARE complex"/>
    <property type="evidence" value="ECO:0007669"/>
    <property type="project" value="EnsemblFungi"/>
</dbReference>